<sequence>MFFGMIEFVEAKVKASVQKSSLKRRQAGTLGVGAWACGAWFPFLERAYALNTKSMTLPASALIWL</sequence>
<gene>
    <name evidence="1" type="ORF">AXE65_11150</name>
</gene>
<evidence type="ECO:0000313" key="1">
    <source>
        <dbReference type="EMBL" id="KXU38990.1"/>
    </source>
</evidence>
<keyword evidence="2" id="KW-1185">Reference proteome</keyword>
<dbReference type="EMBL" id="LSZO01000058">
    <property type="protein sequence ID" value="KXU38990.1"/>
    <property type="molecule type" value="Genomic_DNA"/>
</dbReference>
<reference evidence="1 2" key="1">
    <citation type="submission" date="2016-02" db="EMBL/GenBank/DDBJ databases">
        <authorList>
            <person name="Wen L."/>
            <person name="He K."/>
            <person name="Yang H."/>
        </authorList>
    </citation>
    <scope>NUCLEOTIDE SEQUENCE [LARGE SCALE GENOMIC DNA]</scope>
    <source>
        <strain evidence="1 2">CV58</strain>
    </source>
</reference>
<evidence type="ECO:0000313" key="2">
    <source>
        <dbReference type="Proteomes" id="UP000072660"/>
    </source>
</evidence>
<dbReference type="Proteomes" id="UP000072660">
    <property type="component" value="Unassembled WGS sequence"/>
</dbReference>
<organism evidence="1 2">
    <name type="scientific">Ventosimonas gracilis</name>
    <dbReference type="NCBI Taxonomy" id="1680762"/>
    <lineage>
        <taxon>Bacteria</taxon>
        <taxon>Pseudomonadati</taxon>
        <taxon>Pseudomonadota</taxon>
        <taxon>Gammaproteobacteria</taxon>
        <taxon>Pseudomonadales</taxon>
        <taxon>Ventosimonadaceae</taxon>
        <taxon>Ventosimonas</taxon>
    </lineage>
</organism>
<protein>
    <submittedName>
        <fullName evidence="1">Uncharacterized protein</fullName>
    </submittedName>
</protein>
<name>A0A139SX12_9GAMM</name>
<accession>A0A139SX12</accession>
<comment type="caution">
    <text evidence="1">The sequence shown here is derived from an EMBL/GenBank/DDBJ whole genome shotgun (WGS) entry which is preliminary data.</text>
</comment>
<dbReference type="AlphaFoldDB" id="A0A139SX12"/>
<proteinExistence type="predicted"/>